<protein>
    <submittedName>
        <fullName evidence="2">Uncharacterized protein</fullName>
    </submittedName>
</protein>
<feature type="compositionally biased region" description="Polar residues" evidence="1">
    <location>
        <begin position="1"/>
        <end position="11"/>
    </location>
</feature>
<keyword evidence="3" id="KW-1185">Reference proteome</keyword>
<evidence type="ECO:0000313" key="3">
    <source>
        <dbReference type="Proteomes" id="UP000265663"/>
    </source>
</evidence>
<gene>
    <name evidence="2" type="ORF">GMOD_00006000</name>
</gene>
<dbReference type="Proteomes" id="UP000265663">
    <property type="component" value="Unassembled WGS sequence"/>
</dbReference>
<feature type="compositionally biased region" description="Basic and acidic residues" evidence="1">
    <location>
        <begin position="15"/>
        <end position="30"/>
    </location>
</feature>
<organism evidence="2 3">
    <name type="scientific">Pyrenophora seminiperda CCB06</name>
    <dbReference type="NCBI Taxonomy" id="1302712"/>
    <lineage>
        <taxon>Eukaryota</taxon>
        <taxon>Fungi</taxon>
        <taxon>Dikarya</taxon>
        <taxon>Ascomycota</taxon>
        <taxon>Pezizomycotina</taxon>
        <taxon>Dothideomycetes</taxon>
        <taxon>Pleosporomycetidae</taxon>
        <taxon>Pleosporales</taxon>
        <taxon>Pleosporineae</taxon>
        <taxon>Pleosporaceae</taxon>
        <taxon>Pyrenophora</taxon>
    </lineage>
</organism>
<name>A0A3M7M444_9PLEO</name>
<dbReference type="EMBL" id="KE747818">
    <property type="protein sequence ID" value="RMZ69267.1"/>
    <property type="molecule type" value="Genomic_DNA"/>
</dbReference>
<feature type="region of interest" description="Disordered" evidence="1">
    <location>
        <begin position="1"/>
        <end position="113"/>
    </location>
</feature>
<evidence type="ECO:0000256" key="1">
    <source>
        <dbReference type="SAM" id="MobiDB-lite"/>
    </source>
</evidence>
<evidence type="ECO:0000313" key="2">
    <source>
        <dbReference type="EMBL" id="RMZ69267.1"/>
    </source>
</evidence>
<reference evidence="2 3" key="1">
    <citation type="journal article" date="2014" name="PLoS ONE">
        <title>De novo Genome Assembly of the Fungal Plant Pathogen Pyrenophora semeniperda.</title>
        <authorList>
            <person name="Soliai M.M."/>
            <person name="Meyer S.E."/>
            <person name="Udall J.A."/>
            <person name="Elzinga D.E."/>
            <person name="Hermansen R.A."/>
            <person name="Bodily P.M."/>
            <person name="Hart A.A."/>
            <person name="Coleman C.E."/>
        </authorList>
    </citation>
    <scope>NUCLEOTIDE SEQUENCE [LARGE SCALE GENOMIC DNA]</scope>
    <source>
        <strain evidence="2 3">CCB06</strain>
        <tissue evidence="2">Mycelium</tissue>
    </source>
</reference>
<accession>A0A3M7M444</accession>
<dbReference type="AlphaFoldDB" id="A0A3M7M444"/>
<proteinExistence type="predicted"/>
<feature type="compositionally biased region" description="Basic and acidic residues" evidence="1">
    <location>
        <begin position="67"/>
        <end position="76"/>
    </location>
</feature>
<sequence>MRQATPLSQGTLLAHGEDGPRRLRPIDRGNRAPHRRREAAEAAGAKGKVSGEEGKAGGAAEGGSQARGEDPHEEYKGVAGDQGRATEEGASQGGCRQACREEGRRRREETRPG</sequence>
<feature type="compositionally biased region" description="Basic and acidic residues" evidence="1">
    <location>
        <begin position="98"/>
        <end position="113"/>
    </location>
</feature>